<proteinExistence type="inferred from homology"/>
<dbReference type="Pfam" id="PF19289">
    <property type="entry name" value="PmbA_TldD_3rd"/>
    <property type="match status" value="1"/>
</dbReference>
<dbReference type="RefSeq" id="WP_052811530.1">
    <property type="nucleotide sequence ID" value="NZ_BBPI01000069.1"/>
</dbReference>
<dbReference type="InterPro" id="IPR036059">
    <property type="entry name" value="TldD/PmbA_sf"/>
</dbReference>
<evidence type="ECO:0000313" key="4">
    <source>
        <dbReference type="EMBL" id="GAM01775.1"/>
    </source>
</evidence>
<gene>
    <name evidence="4" type="primary">pmbA</name>
    <name evidence="4" type="ORF">SP5_069_00190</name>
</gene>
<reference evidence="4 5" key="1">
    <citation type="submission" date="2014-11" db="EMBL/GenBank/DDBJ databases">
        <title>Whole genome shotgun sequence of Sphingomonas parapaucimobilis NBRC 15100.</title>
        <authorList>
            <person name="Katano-Makiyama Y."/>
            <person name="Hosoyama A."/>
            <person name="Hashimoto M."/>
            <person name="Hosoyama Y."/>
            <person name="Noguchi M."/>
            <person name="Numata M."/>
            <person name="Tsuchikane K."/>
            <person name="Hirakata S."/>
            <person name="Uohara A."/>
            <person name="Shimodaira J."/>
            <person name="Ohji S."/>
            <person name="Ichikawa N."/>
            <person name="Kimura A."/>
            <person name="Yamazoe A."/>
            <person name="Fujita N."/>
        </authorList>
    </citation>
    <scope>NUCLEOTIDE SEQUENCE [LARGE SCALE GENOMIC DNA]</scope>
    <source>
        <strain evidence="4 5">NBRC 15100</strain>
    </source>
</reference>
<organism evidence="4 5">
    <name type="scientific">Sphingomonas parapaucimobilis NBRC 15100</name>
    <dbReference type="NCBI Taxonomy" id="1219049"/>
    <lineage>
        <taxon>Bacteria</taxon>
        <taxon>Pseudomonadati</taxon>
        <taxon>Pseudomonadota</taxon>
        <taxon>Alphaproteobacteria</taxon>
        <taxon>Sphingomonadales</taxon>
        <taxon>Sphingomonadaceae</taxon>
        <taxon>Sphingomonas</taxon>
    </lineage>
</organism>
<dbReference type="PANTHER" id="PTHR43421:SF1">
    <property type="entry name" value="METALLOPROTEASE PMBA"/>
    <property type="match status" value="1"/>
</dbReference>
<evidence type="ECO:0000259" key="2">
    <source>
        <dbReference type="Pfam" id="PF01523"/>
    </source>
</evidence>
<dbReference type="GO" id="GO:0008237">
    <property type="term" value="F:metallopeptidase activity"/>
    <property type="evidence" value="ECO:0007669"/>
    <property type="project" value="InterPro"/>
</dbReference>
<dbReference type="Gene3D" id="3.30.2290.10">
    <property type="entry name" value="PmbA/TldD superfamily"/>
    <property type="match status" value="1"/>
</dbReference>
<dbReference type="InterPro" id="IPR002510">
    <property type="entry name" value="Metalloprtase-TldD/E_N"/>
</dbReference>
<dbReference type="GO" id="GO:0005829">
    <property type="term" value="C:cytosol"/>
    <property type="evidence" value="ECO:0007669"/>
    <property type="project" value="TreeGrafter"/>
</dbReference>
<dbReference type="AlphaFoldDB" id="A0A0A1W8K8"/>
<dbReference type="OrthoDB" id="9803618at2"/>
<comment type="similarity">
    <text evidence="1">Belongs to the peptidase U62 family.</text>
</comment>
<dbReference type="InterPro" id="IPR045569">
    <property type="entry name" value="Metalloprtase-TldD/E_C"/>
</dbReference>
<evidence type="ECO:0000313" key="5">
    <source>
        <dbReference type="Proteomes" id="UP000032305"/>
    </source>
</evidence>
<name>A0A0A1W8K8_9SPHN</name>
<evidence type="ECO:0000259" key="3">
    <source>
        <dbReference type="Pfam" id="PF19289"/>
    </source>
</evidence>
<dbReference type="GO" id="GO:0006508">
    <property type="term" value="P:proteolysis"/>
    <property type="evidence" value="ECO:0007669"/>
    <property type="project" value="InterPro"/>
</dbReference>
<accession>A0A0A1W8K8</accession>
<feature type="domain" description="Metalloprotease TldD/E C-terminal" evidence="3">
    <location>
        <begin position="237"/>
        <end position="447"/>
    </location>
</feature>
<sequence>MSVLLTQDEAELRDAATLAVELAARRGATARASAHHEGIARIAVRRGEVETAERSGTQGLGLTVFHNGRRGMASTGSFDRAAIERVVEEAMMIASHVLPDPDAGLPLADSLAYSSPSPPLYADSPRDPDTLLSSATLADRIAVEVAADDLRLRVGESVAVATEGLWALATSDGFCRSIRRSNDGRWSVMLAQDEGGSTSAFCQSQERRVDALTPPEQLVRTAADRARSALGGRTIASQRCPVLFAARTAMSLVSDLAGALTGMAQFRGMTFLRAPLGQSVAAAHLELTEDPFEPLGLASGPFDSEGIAGSARHILRGGVVEGLFLSSVSGRKLGMASTGNADGFYNLRLTSTAPGGDWAAMLRMLGTGLVVTEFQGGKTDPASGNWTQAVKGLWIEGGEIVHAVTDVTLAGQMPAMLNGIRAVGHDVERQGALRTGSILVDDMQVGGKA</sequence>
<dbReference type="eggNOG" id="COG0312">
    <property type="taxonomic scope" value="Bacteria"/>
</dbReference>
<dbReference type="PANTHER" id="PTHR43421">
    <property type="entry name" value="METALLOPROTEASE PMBA"/>
    <property type="match status" value="1"/>
</dbReference>
<dbReference type="Pfam" id="PF01523">
    <property type="entry name" value="PmbA_TldD_1st"/>
    <property type="match status" value="1"/>
</dbReference>
<dbReference type="InterPro" id="IPR047657">
    <property type="entry name" value="PmbA"/>
</dbReference>
<dbReference type="InterPro" id="IPR035068">
    <property type="entry name" value="TldD/PmbA_N"/>
</dbReference>
<protein>
    <submittedName>
        <fullName evidence="4">PmbA protein</fullName>
    </submittedName>
</protein>
<dbReference type="EMBL" id="BBPI01000069">
    <property type="protein sequence ID" value="GAM01775.1"/>
    <property type="molecule type" value="Genomic_DNA"/>
</dbReference>
<keyword evidence="5" id="KW-1185">Reference proteome</keyword>
<dbReference type="SUPFAM" id="SSF111283">
    <property type="entry name" value="Putative modulator of DNA gyrase, PmbA/TldD"/>
    <property type="match status" value="1"/>
</dbReference>
<evidence type="ECO:0000256" key="1">
    <source>
        <dbReference type="ARBA" id="ARBA00005836"/>
    </source>
</evidence>
<comment type="caution">
    <text evidence="4">The sequence shown here is derived from an EMBL/GenBank/DDBJ whole genome shotgun (WGS) entry which is preliminary data.</text>
</comment>
<feature type="domain" description="Metalloprotease TldD/E N-terminal" evidence="2">
    <location>
        <begin position="41"/>
        <end position="94"/>
    </location>
</feature>
<dbReference type="Proteomes" id="UP000032305">
    <property type="component" value="Unassembled WGS sequence"/>
</dbReference>